<accession>L1K4Z4</accession>
<dbReference type="SUPFAM" id="SSF56204">
    <property type="entry name" value="Hect, E3 ligase catalytic domain"/>
    <property type="match status" value="1"/>
</dbReference>
<evidence type="ECO:0000313" key="7">
    <source>
        <dbReference type="EnsemblProtists" id="EKX55530"/>
    </source>
</evidence>
<dbReference type="RefSeq" id="XP_005842510.1">
    <property type="nucleotide sequence ID" value="XM_005842453.1"/>
</dbReference>
<dbReference type="Gene3D" id="3.30.2410.10">
    <property type="entry name" value="Hect, E3 ligase catalytic domain"/>
    <property type="match status" value="1"/>
</dbReference>
<dbReference type="SMART" id="SM00119">
    <property type="entry name" value="HECTc"/>
    <property type="match status" value="1"/>
</dbReference>
<evidence type="ECO:0000259" key="5">
    <source>
        <dbReference type="PROSITE" id="PS50237"/>
    </source>
</evidence>
<dbReference type="PANTHER" id="PTHR45670:SF1">
    <property type="entry name" value="E3 UBIQUITIN-PROTEIN LIGASE HECTD1"/>
    <property type="match status" value="1"/>
</dbReference>
<dbReference type="InterPro" id="IPR045322">
    <property type="entry name" value="HECTD1/TRIP12-like"/>
</dbReference>
<dbReference type="PROSITE" id="PS50237">
    <property type="entry name" value="HECT"/>
    <property type="match status" value="1"/>
</dbReference>
<evidence type="ECO:0000313" key="8">
    <source>
        <dbReference type="Proteomes" id="UP000011087"/>
    </source>
</evidence>
<dbReference type="GO" id="GO:0016607">
    <property type="term" value="C:nuclear speck"/>
    <property type="evidence" value="ECO:0007669"/>
    <property type="project" value="TreeGrafter"/>
</dbReference>
<keyword evidence="8" id="KW-1185">Reference proteome</keyword>
<dbReference type="GeneID" id="17312151"/>
<dbReference type="STRING" id="905079.L1K4Z4"/>
<reference evidence="8" key="2">
    <citation type="submission" date="2012-11" db="EMBL/GenBank/DDBJ databases">
        <authorList>
            <person name="Kuo A."/>
            <person name="Curtis B.A."/>
            <person name="Tanifuji G."/>
            <person name="Burki F."/>
            <person name="Gruber A."/>
            <person name="Irimia M."/>
            <person name="Maruyama S."/>
            <person name="Arias M.C."/>
            <person name="Ball S.G."/>
            <person name="Gile G.H."/>
            <person name="Hirakawa Y."/>
            <person name="Hopkins J.F."/>
            <person name="Rensing S.A."/>
            <person name="Schmutz J."/>
            <person name="Symeonidi A."/>
            <person name="Elias M."/>
            <person name="Eveleigh R.J."/>
            <person name="Herman E.K."/>
            <person name="Klute M.J."/>
            <person name="Nakayama T."/>
            <person name="Obornik M."/>
            <person name="Reyes-Prieto A."/>
            <person name="Armbrust E.V."/>
            <person name="Aves S.J."/>
            <person name="Beiko R.G."/>
            <person name="Coutinho P."/>
            <person name="Dacks J.B."/>
            <person name="Durnford D.G."/>
            <person name="Fast N.M."/>
            <person name="Green B.R."/>
            <person name="Grisdale C."/>
            <person name="Hempe F."/>
            <person name="Henrissat B."/>
            <person name="Hoppner M.P."/>
            <person name="Ishida K.-I."/>
            <person name="Kim E."/>
            <person name="Koreny L."/>
            <person name="Kroth P.G."/>
            <person name="Liu Y."/>
            <person name="Malik S.-B."/>
            <person name="Maier U.G."/>
            <person name="McRose D."/>
            <person name="Mock T."/>
            <person name="Neilson J.A."/>
            <person name="Onodera N.T."/>
            <person name="Poole A.M."/>
            <person name="Pritham E.J."/>
            <person name="Richards T.A."/>
            <person name="Rocap G."/>
            <person name="Roy S.W."/>
            <person name="Sarai C."/>
            <person name="Schaack S."/>
            <person name="Shirato S."/>
            <person name="Slamovits C.H."/>
            <person name="Spencer D.F."/>
            <person name="Suzuki S."/>
            <person name="Worden A.Z."/>
            <person name="Zauner S."/>
            <person name="Barry K."/>
            <person name="Bell C."/>
            <person name="Bharti A.K."/>
            <person name="Crow J.A."/>
            <person name="Grimwood J."/>
            <person name="Kramer R."/>
            <person name="Lindquist E."/>
            <person name="Lucas S."/>
            <person name="Salamov A."/>
            <person name="McFadden G.I."/>
            <person name="Lane C.E."/>
            <person name="Keeling P.J."/>
            <person name="Gray M.W."/>
            <person name="Grigoriev I.V."/>
            <person name="Archibald J.M."/>
        </authorList>
    </citation>
    <scope>NUCLEOTIDE SEQUENCE</scope>
    <source>
        <strain evidence="8">CCMP2712</strain>
    </source>
</reference>
<dbReference type="GO" id="GO:0043161">
    <property type="term" value="P:proteasome-mediated ubiquitin-dependent protein catabolic process"/>
    <property type="evidence" value="ECO:0007669"/>
    <property type="project" value="TreeGrafter"/>
</dbReference>
<feature type="compositionally biased region" description="Basic and acidic residues" evidence="4">
    <location>
        <begin position="271"/>
        <end position="290"/>
    </location>
</feature>
<dbReference type="Proteomes" id="UP000011087">
    <property type="component" value="Unassembled WGS sequence"/>
</dbReference>
<feature type="domain" description="HECT" evidence="5">
    <location>
        <begin position="323"/>
        <end position="727"/>
    </location>
</feature>
<dbReference type="InterPro" id="IPR000569">
    <property type="entry name" value="HECT_dom"/>
</dbReference>
<dbReference type="eggNOG" id="KOG4276">
    <property type="taxonomic scope" value="Eukaryota"/>
</dbReference>
<evidence type="ECO:0000256" key="1">
    <source>
        <dbReference type="ARBA" id="ARBA00022679"/>
    </source>
</evidence>
<reference evidence="7" key="3">
    <citation type="submission" date="2015-06" db="UniProtKB">
        <authorList>
            <consortium name="EnsemblProtists"/>
        </authorList>
    </citation>
    <scope>IDENTIFICATION</scope>
</reference>
<dbReference type="EnsemblProtists" id="EKX55530">
    <property type="protein sequence ID" value="EKX55530"/>
    <property type="gene ID" value="GUITHDRAFT_160487"/>
</dbReference>
<dbReference type="HOGENOM" id="CLU_017807_1_0_1"/>
<dbReference type="OMA" id="MARWQNT"/>
<keyword evidence="1" id="KW-0808">Transferase</keyword>
<keyword evidence="2 3" id="KW-0833">Ubl conjugation pathway</keyword>
<feature type="region of interest" description="Disordered" evidence="4">
    <location>
        <begin position="269"/>
        <end position="292"/>
    </location>
</feature>
<name>L1K4Z4_GUITC</name>
<dbReference type="GO" id="GO:0000209">
    <property type="term" value="P:protein polyubiquitination"/>
    <property type="evidence" value="ECO:0007669"/>
    <property type="project" value="TreeGrafter"/>
</dbReference>
<feature type="active site" description="Glycyl thioester intermediate" evidence="3">
    <location>
        <position position="694"/>
    </location>
</feature>
<dbReference type="PaxDb" id="55529-EKX55530"/>
<evidence type="ECO:0000256" key="4">
    <source>
        <dbReference type="SAM" id="MobiDB-lite"/>
    </source>
</evidence>
<dbReference type="EMBL" id="JH992965">
    <property type="protein sequence ID" value="EKX55530.1"/>
    <property type="molecule type" value="Genomic_DNA"/>
</dbReference>
<dbReference type="Gene3D" id="3.90.1750.10">
    <property type="entry name" value="Hect, E3 ligase catalytic domains"/>
    <property type="match status" value="1"/>
</dbReference>
<dbReference type="Pfam" id="PF00632">
    <property type="entry name" value="HECT"/>
    <property type="match status" value="1"/>
</dbReference>
<dbReference type="GO" id="GO:0061630">
    <property type="term" value="F:ubiquitin protein ligase activity"/>
    <property type="evidence" value="ECO:0007669"/>
    <property type="project" value="InterPro"/>
</dbReference>
<dbReference type="AlphaFoldDB" id="L1K4Z4"/>
<evidence type="ECO:0000313" key="6">
    <source>
        <dbReference type="EMBL" id="EKX55530.1"/>
    </source>
</evidence>
<dbReference type="PANTHER" id="PTHR45670">
    <property type="entry name" value="E3 UBIQUITIN-PROTEIN LIGASE TRIP12"/>
    <property type="match status" value="1"/>
</dbReference>
<organism evidence="6">
    <name type="scientific">Guillardia theta (strain CCMP2712)</name>
    <name type="common">Cryptophyte</name>
    <dbReference type="NCBI Taxonomy" id="905079"/>
    <lineage>
        <taxon>Eukaryota</taxon>
        <taxon>Cryptophyceae</taxon>
        <taxon>Pyrenomonadales</taxon>
        <taxon>Geminigeraceae</taxon>
        <taxon>Guillardia</taxon>
    </lineage>
</organism>
<evidence type="ECO:0000256" key="3">
    <source>
        <dbReference type="PROSITE-ProRule" id="PRU00104"/>
    </source>
</evidence>
<reference evidence="6 8" key="1">
    <citation type="journal article" date="2012" name="Nature">
        <title>Algal genomes reveal evolutionary mosaicism and the fate of nucleomorphs.</title>
        <authorList>
            <consortium name="DOE Joint Genome Institute"/>
            <person name="Curtis B.A."/>
            <person name="Tanifuji G."/>
            <person name="Burki F."/>
            <person name="Gruber A."/>
            <person name="Irimia M."/>
            <person name="Maruyama S."/>
            <person name="Arias M.C."/>
            <person name="Ball S.G."/>
            <person name="Gile G.H."/>
            <person name="Hirakawa Y."/>
            <person name="Hopkins J.F."/>
            <person name="Kuo A."/>
            <person name="Rensing S.A."/>
            <person name="Schmutz J."/>
            <person name="Symeonidi A."/>
            <person name="Elias M."/>
            <person name="Eveleigh R.J."/>
            <person name="Herman E.K."/>
            <person name="Klute M.J."/>
            <person name="Nakayama T."/>
            <person name="Obornik M."/>
            <person name="Reyes-Prieto A."/>
            <person name="Armbrust E.V."/>
            <person name="Aves S.J."/>
            <person name="Beiko R.G."/>
            <person name="Coutinho P."/>
            <person name="Dacks J.B."/>
            <person name="Durnford D.G."/>
            <person name="Fast N.M."/>
            <person name="Green B.R."/>
            <person name="Grisdale C.J."/>
            <person name="Hempel F."/>
            <person name="Henrissat B."/>
            <person name="Hoppner M.P."/>
            <person name="Ishida K."/>
            <person name="Kim E."/>
            <person name="Koreny L."/>
            <person name="Kroth P.G."/>
            <person name="Liu Y."/>
            <person name="Malik S.B."/>
            <person name="Maier U.G."/>
            <person name="McRose D."/>
            <person name="Mock T."/>
            <person name="Neilson J.A."/>
            <person name="Onodera N.T."/>
            <person name="Poole A.M."/>
            <person name="Pritham E.J."/>
            <person name="Richards T.A."/>
            <person name="Rocap G."/>
            <person name="Roy S.W."/>
            <person name="Sarai C."/>
            <person name="Schaack S."/>
            <person name="Shirato S."/>
            <person name="Slamovits C.H."/>
            <person name="Spencer D.F."/>
            <person name="Suzuki S."/>
            <person name="Worden A.Z."/>
            <person name="Zauner S."/>
            <person name="Barry K."/>
            <person name="Bell C."/>
            <person name="Bharti A.K."/>
            <person name="Crow J.A."/>
            <person name="Grimwood J."/>
            <person name="Kramer R."/>
            <person name="Lindquist E."/>
            <person name="Lucas S."/>
            <person name="Salamov A."/>
            <person name="McFadden G.I."/>
            <person name="Lane C.E."/>
            <person name="Keeling P.J."/>
            <person name="Gray M.W."/>
            <person name="Grigoriev I.V."/>
            <person name="Archibald J.M."/>
        </authorList>
    </citation>
    <scope>NUCLEOTIDE SEQUENCE</scope>
    <source>
        <strain evidence="6 8">CCMP2712</strain>
    </source>
</reference>
<sequence length="727" mass="82976">MHADMGGHGGTWLDIHMGFGYTRDFTWLETRKAVDGNRSIRTSGGKATKEGHTFYVIRKPGAKRRMLPCRQISHSENTFTDRSHTWESHVTLKREFSSLEAAFDPRRNRTTTEQPVTLEIEDPGTVRNNSTQQVTAFHGRLHMSLNISEVIPYRKERQEMMLAEFMSSHGLSDKVNRILQFLKIVNESLEDLNSIHQDIAQELINQKLSNKLKQQLSDPLAITSGSMPKWCHEVVTKYAPVFPFEIRFQYFAHCSFGVDRSVAAIQSAQDKSPERVRQRANARTREEDTSRSLGQLKQERVVVKRGSQILEWAMSVMKVHAKRKAILEVTFADEEGHGSGVTNEFYSLVSDALQQRDLGMWICDDLDNTLKKNRNSSFETFDTEIALSPMKKAKAKTDGDLEIAFEVNRYVHRDCGLFPAPLPPNAPNKDAILEKFRFLGTFLAKALLDNRLISLPLAYPLFKILCHYPLNASDLAFIDPEKARHLAQLHEVAVVKKSADLEEDPHRKQEMLQSLPDVEVYCLTMQYAPSSTIHGFRSYDLIPDGGSVTVDIDNVHEYVERMYNFMLDEGICEQIEAIRKGISEVFPESHLKAFTPSELRSMLSGESNVSWSKNDLLEHLEPRNGYDIESSTFQHLVHVLCDLDERERKDFLRFVTGVRVLPPGGLKNLDPKLTVVRKHCENDPDDHFPSANTCFHFLKLPEYSSTEILACRLKTALQHGMDGFYFN</sequence>
<protein>
    <recommendedName>
        <fullName evidence="5">HECT domain-containing protein</fullName>
    </recommendedName>
</protein>
<evidence type="ECO:0000256" key="2">
    <source>
        <dbReference type="ARBA" id="ARBA00022786"/>
    </source>
</evidence>
<gene>
    <name evidence="6" type="ORF">GUITHDRAFT_160487</name>
</gene>
<dbReference type="InterPro" id="IPR035983">
    <property type="entry name" value="Hect_E3_ubiquitin_ligase"/>
</dbReference>
<proteinExistence type="predicted"/>
<dbReference type="OrthoDB" id="6125650at2759"/>
<dbReference type="KEGG" id="gtt:GUITHDRAFT_160487"/>